<comment type="caution">
    <text evidence="9">The sequence shown here is derived from an EMBL/GenBank/DDBJ whole genome shotgun (WGS) entry which is preliminary data.</text>
</comment>
<dbReference type="EMBL" id="BOPG01000033">
    <property type="protein sequence ID" value="GIJ57974.1"/>
    <property type="molecule type" value="Genomic_DNA"/>
</dbReference>
<evidence type="ECO:0000259" key="8">
    <source>
        <dbReference type="PROSITE" id="PS50850"/>
    </source>
</evidence>
<evidence type="ECO:0000313" key="10">
    <source>
        <dbReference type="Proteomes" id="UP000612585"/>
    </source>
</evidence>
<feature type="transmembrane region" description="Helical" evidence="7">
    <location>
        <begin position="173"/>
        <end position="193"/>
    </location>
</feature>
<feature type="transmembrane region" description="Helical" evidence="7">
    <location>
        <begin position="314"/>
        <end position="336"/>
    </location>
</feature>
<evidence type="ECO:0000256" key="6">
    <source>
        <dbReference type="ARBA" id="ARBA00023136"/>
    </source>
</evidence>
<name>A0A8J3Z5Y0_9ACTN</name>
<feature type="transmembrane region" description="Helical" evidence="7">
    <location>
        <begin position="227"/>
        <end position="245"/>
    </location>
</feature>
<dbReference type="Pfam" id="PF05977">
    <property type="entry name" value="MFS_3"/>
    <property type="match status" value="1"/>
</dbReference>
<feature type="transmembrane region" description="Helical" evidence="7">
    <location>
        <begin position="257"/>
        <end position="277"/>
    </location>
</feature>
<feature type="transmembrane region" description="Helical" evidence="7">
    <location>
        <begin position="81"/>
        <end position="102"/>
    </location>
</feature>
<dbReference type="Proteomes" id="UP000612585">
    <property type="component" value="Unassembled WGS sequence"/>
</dbReference>
<evidence type="ECO:0000313" key="9">
    <source>
        <dbReference type="EMBL" id="GIJ57974.1"/>
    </source>
</evidence>
<reference evidence="9" key="1">
    <citation type="submission" date="2021-01" db="EMBL/GenBank/DDBJ databases">
        <title>Whole genome shotgun sequence of Virgisporangium aurantiacum NBRC 16421.</title>
        <authorList>
            <person name="Komaki H."/>
            <person name="Tamura T."/>
        </authorList>
    </citation>
    <scope>NUCLEOTIDE SEQUENCE</scope>
    <source>
        <strain evidence="9">NBRC 16421</strain>
    </source>
</reference>
<dbReference type="Gene3D" id="1.20.1250.20">
    <property type="entry name" value="MFS general substrate transporter like domains"/>
    <property type="match status" value="1"/>
</dbReference>
<keyword evidence="5 7" id="KW-1133">Transmembrane helix</keyword>
<gene>
    <name evidence="9" type="ORF">Vau01_054900</name>
</gene>
<organism evidence="9 10">
    <name type="scientific">Virgisporangium aurantiacum</name>
    <dbReference type="NCBI Taxonomy" id="175570"/>
    <lineage>
        <taxon>Bacteria</taxon>
        <taxon>Bacillati</taxon>
        <taxon>Actinomycetota</taxon>
        <taxon>Actinomycetes</taxon>
        <taxon>Micromonosporales</taxon>
        <taxon>Micromonosporaceae</taxon>
        <taxon>Virgisporangium</taxon>
    </lineage>
</organism>
<evidence type="ECO:0000256" key="2">
    <source>
        <dbReference type="ARBA" id="ARBA00022448"/>
    </source>
</evidence>
<dbReference type="GO" id="GO:0022857">
    <property type="term" value="F:transmembrane transporter activity"/>
    <property type="evidence" value="ECO:0007669"/>
    <property type="project" value="InterPro"/>
</dbReference>
<keyword evidence="10" id="KW-1185">Reference proteome</keyword>
<feature type="transmembrane region" description="Helical" evidence="7">
    <location>
        <begin position="376"/>
        <end position="397"/>
    </location>
</feature>
<keyword evidence="6 7" id="KW-0472">Membrane</keyword>
<evidence type="ECO:0000256" key="1">
    <source>
        <dbReference type="ARBA" id="ARBA00004651"/>
    </source>
</evidence>
<dbReference type="InterPro" id="IPR010290">
    <property type="entry name" value="TM_effector"/>
</dbReference>
<dbReference type="PANTHER" id="PTHR23513:SF11">
    <property type="entry name" value="STAPHYLOFERRIN A TRANSPORTER"/>
    <property type="match status" value="1"/>
</dbReference>
<dbReference type="AlphaFoldDB" id="A0A8J3Z5Y0"/>
<dbReference type="CDD" id="cd06173">
    <property type="entry name" value="MFS_MefA_like"/>
    <property type="match status" value="1"/>
</dbReference>
<evidence type="ECO:0000256" key="7">
    <source>
        <dbReference type="SAM" id="Phobius"/>
    </source>
</evidence>
<feature type="transmembrane region" description="Helical" evidence="7">
    <location>
        <begin position="348"/>
        <end position="370"/>
    </location>
</feature>
<evidence type="ECO:0000256" key="4">
    <source>
        <dbReference type="ARBA" id="ARBA00022692"/>
    </source>
</evidence>
<feature type="transmembrane region" description="Helical" evidence="7">
    <location>
        <begin position="289"/>
        <end position="308"/>
    </location>
</feature>
<dbReference type="RefSeq" id="WP_308440484.1">
    <property type="nucleotide sequence ID" value="NZ_BOPG01000033.1"/>
</dbReference>
<accession>A0A8J3Z5Y0</accession>
<dbReference type="PANTHER" id="PTHR23513">
    <property type="entry name" value="INTEGRAL MEMBRANE EFFLUX PROTEIN-RELATED"/>
    <property type="match status" value="1"/>
</dbReference>
<feature type="transmembrane region" description="Helical" evidence="7">
    <location>
        <begin position="20"/>
        <end position="41"/>
    </location>
</feature>
<keyword evidence="4 7" id="KW-0812">Transmembrane</keyword>
<dbReference type="InterPro" id="IPR036259">
    <property type="entry name" value="MFS_trans_sf"/>
</dbReference>
<dbReference type="InterPro" id="IPR020846">
    <property type="entry name" value="MFS_dom"/>
</dbReference>
<feature type="transmembrane region" description="Helical" evidence="7">
    <location>
        <begin position="47"/>
        <end position="69"/>
    </location>
</feature>
<dbReference type="PROSITE" id="PS50850">
    <property type="entry name" value="MFS"/>
    <property type="match status" value="1"/>
</dbReference>
<keyword evidence="3" id="KW-1003">Cell membrane</keyword>
<comment type="subcellular location">
    <subcellularLocation>
        <location evidence="1">Cell membrane</location>
        <topology evidence="1">Multi-pass membrane protein</topology>
    </subcellularLocation>
</comment>
<dbReference type="SUPFAM" id="SSF103473">
    <property type="entry name" value="MFS general substrate transporter"/>
    <property type="match status" value="1"/>
</dbReference>
<proteinExistence type="predicted"/>
<evidence type="ECO:0000256" key="5">
    <source>
        <dbReference type="ARBA" id="ARBA00022989"/>
    </source>
</evidence>
<evidence type="ECO:0000256" key="3">
    <source>
        <dbReference type="ARBA" id="ARBA00022475"/>
    </source>
</evidence>
<sequence>MSKPVSAWAPLKVAAFRSLWIALLASNIGTWMQLVGAQWLLIDEPNASTLVAVVQTSLMLPALLLALPAGAVADSFDRRQLLIVVQAYLLLVAVLMTVLTAAGQMPPALLLTLTFGLGVGQALTLPAWQALVPELVPRDTLPAASALGGISVNAARAIGPAIAGLLISHVGVAAVFGFNAASCLIFALVLALWRPDRKRRDQAPERFTSALRAGDRYARHSPVVRRILLRAALFLIPGTTLWALLPLVAARRLGMGSSGYGLLLAALGIGAIGGALVTSWARSKWRGNFLLMISTMGYAACLVVVGLVQNPVVVLIALLPAGAIWTAVLSSINAEIQMFLPSWVRARGIAVYQVVFAGSQALGALAWGVVADILDLPATHLIAAGLMVAGGLTVRLWPLRDVRGLGREPAIFWQEPELVVEPAPHDGPILVTAKYLVLPENQEPFQEAMDNVRLARLRTGATRWGLFRSGEENDTFVEVYLVPTWDVHLRQHHGRLTENDRVNEERAHSYVEGDAEVTHLLPTDAE</sequence>
<dbReference type="GO" id="GO:0005886">
    <property type="term" value="C:plasma membrane"/>
    <property type="evidence" value="ECO:0007669"/>
    <property type="project" value="UniProtKB-SubCell"/>
</dbReference>
<keyword evidence="2" id="KW-0813">Transport</keyword>
<feature type="domain" description="Major facilitator superfamily (MFS) profile" evidence="8">
    <location>
        <begin position="15"/>
        <end position="402"/>
    </location>
</feature>
<protein>
    <submittedName>
        <fullName evidence="9">MFS transporter</fullName>
    </submittedName>
</protein>